<reference evidence="2 3" key="1">
    <citation type="submission" date="2020-08" db="EMBL/GenBank/DDBJ databases">
        <title>Plant Genome Project.</title>
        <authorList>
            <person name="Zhang R.-G."/>
        </authorList>
    </citation>
    <scope>NUCLEOTIDE SEQUENCE [LARGE SCALE GENOMIC DNA]</scope>
    <source>
        <tissue evidence="2">Rhizome</tissue>
    </source>
</reference>
<dbReference type="Proteomes" id="UP000734854">
    <property type="component" value="Unassembled WGS sequence"/>
</dbReference>
<dbReference type="PANTHER" id="PTHR34953:SF1">
    <property type="entry name" value="ALPHA_BETA HYDROLASE RELATED PROTEIN"/>
    <property type="match status" value="1"/>
</dbReference>
<feature type="transmembrane region" description="Helical" evidence="1">
    <location>
        <begin position="115"/>
        <end position="133"/>
    </location>
</feature>
<organism evidence="2 3">
    <name type="scientific">Zingiber officinale</name>
    <name type="common">Ginger</name>
    <name type="synonym">Amomum zingiber</name>
    <dbReference type="NCBI Taxonomy" id="94328"/>
    <lineage>
        <taxon>Eukaryota</taxon>
        <taxon>Viridiplantae</taxon>
        <taxon>Streptophyta</taxon>
        <taxon>Embryophyta</taxon>
        <taxon>Tracheophyta</taxon>
        <taxon>Spermatophyta</taxon>
        <taxon>Magnoliopsida</taxon>
        <taxon>Liliopsida</taxon>
        <taxon>Zingiberales</taxon>
        <taxon>Zingiberaceae</taxon>
        <taxon>Zingiber</taxon>
    </lineage>
</organism>
<evidence type="ECO:0000313" key="3">
    <source>
        <dbReference type="Proteomes" id="UP000734854"/>
    </source>
</evidence>
<evidence type="ECO:0000256" key="1">
    <source>
        <dbReference type="SAM" id="Phobius"/>
    </source>
</evidence>
<feature type="transmembrane region" description="Helical" evidence="1">
    <location>
        <begin position="165"/>
        <end position="188"/>
    </location>
</feature>
<evidence type="ECO:0000313" key="2">
    <source>
        <dbReference type="EMBL" id="KAG6466188.1"/>
    </source>
</evidence>
<feature type="transmembrane region" description="Helical" evidence="1">
    <location>
        <begin position="91"/>
        <end position="108"/>
    </location>
</feature>
<name>A0A8J5CPN1_ZINOF</name>
<comment type="caution">
    <text evidence="2">The sequence shown here is derived from an EMBL/GenBank/DDBJ whole genome shotgun (WGS) entry which is preliminary data.</text>
</comment>
<dbReference type="AlphaFoldDB" id="A0A8J5CPN1"/>
<keyword evidence="1" id="KW-0812">Transmembrane</keyword>
<dbReference type="PANTHER" id="PTHR34953">
    <property type="entry name" value="ALPHA/BETA HYDROLASE RELATED PROTEIN"/>
    <property type="match status" value="1"/>
</dbReference>
<keyword evidence="1" id="KW-1133">Transmembrane helix</keyword>
<keyword evidence="3" id="KW-1185">Reference proteome</keyword>
<proteinExistence type="predicted"/>
<sequence length="218" mass="23011">MEKKMLIAMSSPKARPLGGRPWRWVKTLFFLASMLVSLLLDCAPPPLLVVVLDLLFPAALISAAAADSSLSAAAMSHQLRSFRFRSSLVDLPLVSALRSVLILCAFLACGGSRGAYLGVASVCGSASVVYVLLKVSGMAAAEAADSSLRGGEPRRVLSVAAGDNVTAAVEALFLASVAMAVAHIVVAYRTSCRERRKMLVYRIDVEAVTLTIACSRIN</sequence>
<accession>A0A8J5CPN1</accession>
<dbReference type="EMBL" id="JACMSC010000189">
    <property type="protein sequence ID" value="KAG6466188.1"/>
    <property type="molecule type" value="Genomic_DNA"/>
</dbReference>
<protein>
    <submittedName>
        <fullName evidence="2">Uncharacterized protein</fullName>
    </submittedName>
</protein>
<gene>
    <name evidence="2" type="ORF">ZIOFF_076011</name>
</gene>
<keyword evidence="1" id="KW-0472">Membrane</keyword>